<evidence type="ECO:0000256" key="2">
    <source>
        <dbReference type="ARBA" id="ARBA00022475"/>
    </source>
</evidence>
<keyword evidence="3" id="KW-0328">Glycosyltransferase</keyword>
<keyword evidence="6 8" id="KW-1133">Transmembrane helix</keyword>
<keyword evidence="2" id="KW-1003">Cell membrane</keyword>
<accession>A0ABN9YWF2</accession>
<reference evidence="10 11" key="1">
    <citation type="submission" date="2023-10" db="EMBL/GenBank/DDBJ databases">
        <authorList>
            <person name="Botero Cardona J."/>
        </authorList>
    </citation>
    <scope>NUCLEOTIDE SEQUENCE [LARGE SCALE GENOMIC DNA]</scope>
    <source>
        <strain evidence="10 11">R-54839</strain>
    </source>
</reference>
<keyword evidence="7 8" id="KW-0472">Membrane</keyword>
<keyword evidence="5 8" id="KW-0812">Transmembrane</keyword>
<feature type="transmembrane region" description="Helical" evidence="8">
    <location>
        <begin position="94"/>
        <end position="111"/>
    </location>
</feature>
<evidence type="ECO:0000313" key="11">
    <source>
        <dbReference type="Proteomes" id="UP001314261"/>
    </source>
</evidence>
<proteinExistence type="predicted"/>
<dbReference type="EMBL" id="CAUZLR010000009">
    <property type="protein sequence ID" value="CAK1249351.1"/>
    <property type="molecule type" value="Genomic_DNA"/>
</dbReference>
<organism evidence="10 11">
    <name type="scientific">Fructobacillus fructosus</name>
    <dbReference type="NCBI Taxonomy" id="1631"/>
    <lineage>
        <taxon>Bacteria</taxon>
        <taxon>Bacillati</taxon>
        <taxon>Bacillota</taxon>
        <taxon>Bacilli</taxon>
        <taxon>Lactobacillales</taxon>
        <taxon>Lactobacillaceae</taxon>
        <taxon>Fructobacillus</taxon>
    </lineage>
</organism>
<dbReference type="Pfam" id="PF13231">
    <property type="entry name" value="PMT_2"/>
    <property type="match status" value="1"/>
</dbReference>
<evidence type="ECO:0000313" key="10">
    <source>
        <dbReference type="EMBL" id="CAK1249351.1"/>
    </source>
</evidence>
<evidence type="ECO:0000256" key="6">
    <source>
        <dbReference type="ARBA" id="ARBA00022989"/>
    </source>
</evidence>
<dbReference type="InterPro" id="IPR050297">
    <property type="entry name" value="LipidA_mod_glycosyltrf_83"/>
</dbReference>
<dbReference type="PANTHER" id="PTHR33908:SF3">
    <property type="entry name" value="UNDECAPRENYL PHOSPHATE-ALPHA-4-AMINO-4-DEOXY-L-ARABINOSE ARABINOSYL TRANSFERASE"/>
    <property type="match status" value="1"/>
</dbReference>
<dbReference type="Proteomes" id="UP001314261">
    <property type="component" value="Unassembled WGS sequence"/>
</dbReference>
<evidence type="ECO:0000256" key="8">
    <source>
        <dbReference type="SAM" id="Phobius"/>
    </source>
</evidence>
<feature type="domain" description="Glycosyltransferase RgtA/B/C/D-like" evidence="9">
    <location>
        <begin position="22"/>
        <end position="109"/>
    </location>
</feature>
<name>A0ABN9YWF2_9LACO</name>
<evidence type="ECO:0000256" key="1">
    <source>
        <dbReference type="ARBA" id="ARBA00004651"/>
    </source>
</evidence>
<gene>
    <name evidence="10" type="ORF">R54839_PPFHFPJH_01277</name>
</gene>
<keyword evidence="11" id="KW-1185">Reference proteome</keyword>
<evidence type="ECO:0000256" key="5">
    <source>
        <dbReference type="ARBA" id="ARBA00022692"/>
    </source>
</evidence>
<evidence type="ECO:0000259" key="9">
    <source>
        <dbReference type="Pfam" id="PF13231"/>
    </source>
</evidence>
<sequence length="115" mass="12716">MVQFWHNFWYGAFDPAGFITVDKPPVALWFMAISSKIFGVHGWSIVLPSVLAGIGSVALLYQLITPKFGPWAGRLAALVMTLTPTVVANSRTNNMDVILIFFLLLASLHVNQGRR</sequence>
<protein>
    <submittedName>
        <fullName evidence="10">Involved in glycosylation of proteins and lipid IVA (ArnT)</fullName>
    </submittedName>
</protein>
<dbReference type="InterPro" id="IPR038731">
    <property type="entry name" value="RgtA/B/C-like"/>
</dbReference>
<evidence type="ECO:0000256" key="4">
    <source>
        <dbReference type="ARBA" id="ARBA00022679"/>
    </source>
</evidence>
<evidence type="ECO:0000256" key="3">
    <source>
        <dbReference type="ARBA" id="ARBA00022676"/>
    </source>
</evidence>
<evidence type="ECO:0000256" key="7">
    <source>
        <dbReference type="ARBA" id="ARBA00023136"/>
    </source>
</evidence>
<comment type="subcellular location">
    <subcellularLocation>
        <location evidence="1">Cell membrane</location>
        <topology evidence="1">Multi-pass membrane protein</topology>
    </subcellularLocation>
</comment>
<comment type="caution">
    <text evidence="10">The sequence shown here is derived from an EMBL/GenBank/DDBJ whole genome shotgun (WGS) entry which is preliminary data.</text>
</comment>
<keyword evidence="4" id="KW-0808">Transferase</keyword>
<dbReference type="PANTHER" id="PTHR33908">
    <property type="entry name" value="MANNOSYLTRANSFERASE YKCB-RELATED"/>
    <property type="match status" value="1"/>
</dbReference>
<feature type="transmembrane region" description="Helical" evidence="8">
    <location>
        <begin position="71"/>
        <end position="88"/>
    </location>
</feature>
<feature type="transmembrane region" description="Helical" evidence="8">
    <location>
        <begin position="45"/>
        <end position="64"/>
    </location>
</feature>